<evidence type="ECO:0000313" key="3">
    <source>
        <dbReference type="Proteomes" id="UP000827092"/>
    </source>
</evidence>
<keyword evidence="3" id="KW-1185">Reference proteome</keyword>
<organism evidence="2 3">
    <name type="scientific">Oedothorax gibbosus</name>
    <dbReference type="NCBI Taxonomy" id="931172"/>
    <lineage>
        <taxon>Eukaryota</taxon>
        <taxon>Metazoa</taxon>
        <taxon>Ecdysozoa</taxon>
        <taxon>Arthropoda</taxon>
        <taxon>Chelicerata</taxon>
        <taxon>Arachnida</taxon>
        <taxon>Araneae</taxon>
        <taxon>Araneomorphae</taxon>
        <taxon>Entelegynae</taxon>
        <taxon>Araneoidea</taxon>
        <taxon>Linyphiidae</taxon>
        <taxon>Erigoninae</taxon>
        <taxon>Oedothorax</taxon>
    </lineage>
</organism>
<dbReference type="AlphaFoldDB" id="A0AAV6TP38"/>
<protein>
    <submittedName>
        <fullName evidence="2">Uncharacterized protein</fullName>
    </submittedName>
</protein>
<evidence type="ECO:0000256" key="1">
    <source>
        <dbReference type="SAM" id="MobiDB-lite"/>
    </source>
</evidence>
<feature type="non-terminal residue" evidence="2">
    <location>
        <position position="37"/>
    </location>
</feature>
<proteinExistence type="predicted"/>
<name>A0AAV6TP38_9ARAC</name>
<dbReference type="EMBL" id="JAFNEN010001856">
    <property type="protein sequence ID" value="KAG8173349.1"/>
    <property type="molecule type" value="Genomic_DNA"/>
</dbReference>
<reference evidence="2 3" key="1">
    <citation type="journal article" date="2022" name="Nat. Ecol. Evol.">
        <title>A masculinizing supergene underlies an exaggerated male reproductive morph in a spider.</title>
        <authorList>
            <person name="Hendrickx F."/>
            <person name="De Corte Z."/>
            <person name="Sonet G."/>
            <person name="Van Belleghem S.M."/>
            <person name="Kostlbacher S."/>
            <person name="Vangestel C."/>
        </authorList>
    </citation>
    <scope>NUCLEOTIDE SEQUENCE [LARGE SCALE GENOMIC DNA]</scope>
    <source>
        <strain evidence="2">W744_W776</strain>
    </source>
</reference>
<comment type="caution">
    <text evidence="2">The sequence shown here is derived from an EMBL/GenBank/DDBJ whole genome shotgun (WGS) entry which is preliminary data.</text>
</comment>
<feature type="region of interest" description="Disordered" evidence="1">
    <location>
        <begin position="1"/>
        <end position="24"/>
    </location>
</feature>
<evidence type="ECO:0000313" key="2">
    <source>
        <dbReference type="EMBL" id="KAG8173349.1"/>
    </source>
</evidence>
<accession>A0AAV6TP38</accession>
<dbReference type="Proteomes" id="UP000827092">
    <property type="component" value="Unassembled WGS sequence"/>
</dbReference>
<sequence length="37" mass="4177">MDSSTDEEYFDAVDDGSVDPDEYIDVDEGNMWTLETA</sequence>
<gene>
    <name evidence="2" type="ORF">JTE90_000191</name>
</gene>